<organism evidence="1 2">
    <name type="scientific">Nezara viridula</name>
    <name type="common">Southern green stink bug</name>
    <name type="synonym">Cimex viridulus</name>
    <dbReference type="NCBI Taxonomy" id="85310"/>
    <lineage>
        <taxon>Eukaryota</taxon>
        <taxon>Metazoa</taxon>
        <taxon>Ecdysozoa</taxon>
        <taxon>Arthropoda</taxon>
        <taxon>Hexapoda</taxon>
        <taxon>Insecta</taxon>
        <taxon>Pterygota</taxon>
        <taxon>Neoptera</taxon>
        <taxon>Paraneoptera</taxon>
        <taxon>Hemiptera</taxon>
        <taxon>Heteroptera</taxon>
        <taxon>Panheteroptera</taxon>
        <taxon>Pentatomomorpha</taxon>
        <taxon>Pentatomoidea</taxon>
        <taxon>Pentatomidae</taxon>
        <taxon>Pentatominae</taxon>
        <taxon>Nezara</taxon>
    </lineage>
</organism>
<proteinExistence type="predicted"/>
<dbReference type="AlphaFoldDB" id="A0A9P0H5Z3"/>
<accession>A0A9P0H5Z3</accession>
<name>A0A9P0H5Z3_NEZVI</name>
<reference evidence="1" key="1">
    <citation type="submission" date="2022-01" db="EMBL/GenBank/DDBJ databases">
        <authorList>
            <person name="King R."/>
        </authorList>
    </citation>
    <scope>NUCLEOTIDE SEQUENCE</scope>
</reference>
<dbReference type="EMBL" id="OV725079">
    <property type="protein sequence ID" value="CAH1396073.1"/>
    <property type="molecule type" value="Genomic_DNA"/>
</dbReference>
<gene>
    <name evidence="1" type="ORF">NEZAVI_LOCUS6214</name>
</gene>
<protein>
    <submittedName>
        <fullName evidence="1">Uncharacterized protein</fullName>
    </submittedName>
</protein>
<sequence length="36" mass="4348">MEGRTILKETRFIHRLTLLTRVRSRPGHLPYMILEI</sequence>
<evidence type="ECO:0000313" key="1">
    <source>
        <dbReference type="EMBL" id="CAH1396073.1"/>
    </source>
</evidence>
<evidence type="ECO:0000313" key="2">
    <source>
        <dbReference type="Proteomes" id="UP001152798"/>
    </source>
</evidence>
<dbReference type="Proteomes" id="UP001152798">
    <property type="component" value="Chromosome 3"/>
</dbReference>
<keyword evidence="2" id="KW-1185">Reference proteome</keyword>